<gene>
    <name evidence="13" type="ORF">AVDCRST_MAG88-1704</name>
</gene>
<dbReference type="GO" id="GO:0003677">
    <property type="term" value="F:DNA binding"/>
    <property type="evidence" value="ECO:0007669"/>
    <property type="project" value="InterPro"/>
</dbReference>
<dbReference type="GO" id="GO:0043138">
    <property type="term" value="F:3'-5' DNA helicase activity"/>
    <property type="evidence" value="ECO:0007669"/>
    <property type="project" value="UniProtKB-EC"/>
</dbReference>
<dbReference type="SMART" id="SM00490">
    <property type="entry name" value="HELICc"/>
    <property type="match status" value="1"/>
</dbReference>
<evidence type="ECO:0000256" key="5">
    <source>
        <dbReference type="ARBA" id="ARBA00022840"/>
    </source>
</evidence>
<evidence type="ECO:0000256" key="7">
    <source>
        <dbReference type="ARBA" id="ARBA00034617"/>
    </source>
</evidence>
<dbReference type="SUPFAM" id="SSF52540">
    <property type="entry name" value="P-loop containing nucleoside triphosphate hydrolases"/>
    <property type="match status" value="2"/>
</dbReference>
<evidence type="ECO:0000256" key="1">
    <source>
        <dbReference type="ARBA" id="ARBA00006637"/>
    </source>
</evidence>
<dbReference type="InterPro" id="IPR001650">
    <property type="entry name" value="Helicase_C-like"/>
</dbReference>
<dbReference type="CDD" id="cd17926">
    <property type="entry name" value="DEXHc_RE"/>
    <property type="match status" value="1"/>
</dbReference>
<feature type="region of interest" description="Disordered" evidence="10">
    <location>
        <begin position="1"/>
        <end position="32"/>
    </location>
</feature>
<evidence type="ECO:0000259" key="12">
    <source>
        <dbReference type="PROSITE" id="PS51194"/>
    </source>
</evidence>
<dbReference type="GO" id="GO:0005524">
    <property type="term" value="F:ATP binding"/>
    <property type="evidence" value="ECO:0007669"/>
    <property type="project" value="UniProtKB-KW"/>
</dbReference>
<evidence type="ECO:0000256" key="3">
    <source>
        <dbReference type="ARBA" id="ARBA00022801"/>
    </source>
</evidence>
<evidence type="ECO:0000256" key="10">
    <source>
        <dbReference type="SAM" id="MobiDB-lite"/>
    </source>
</evidence>
<evidence type="ECO:0000256" key="9">
    <source>
        <dbReference type="ARBA" id="ARBA00048988"/>
    </source>
</evidence>
<keyword evidence="6" id="KW-0413">Isomerase</keyword>
<dbReference type="PROSITE" id="PS51192">
    <property type="entry name" value="HELICASE_ATP_BIND_1"/>
    <property type="match status" value="1"/>
</dbReference>
<dbReference type="AlphaFoldDB" id="A0A6J4UXV6"/>
<evidence type="ECO:0000256" key="6">
    <source>
        <dbReference type="ARBA" id="ARBA00023235"/>
    </source>
</evidence>
<feature type="domain" description="Helicase ATP-binding" evidence="11">
    <location>
        <begin position="81"/>
        <end position="227"/>
    </location>
</feature>
<evidence type="ECO:0000256" key="8">
    <source>
        <dbReference type="ARBA" id="ARBA00034808"/>
    </source>
</evidence>
<dbReference type="InterPro" id="IPR027417">
    <property type="entry name" value="P-loop_NTPase"/>
</dbReference>
<proteinExistence type="inferred from homology"/>
<keyword evidence="3" id="KW-0378">Hydrolase</keyword>
<dbReference type="PANTHER" id="PTHR11274">
    <property type="entry name" value="RAD25/XP-B DNA REPAIR HELICASE"/>
    <property type="match status" value="1"/>
</dbReference>
<feature type="domain" description="Helicase C-terminal" evidence="12">
    <location>
        <begin position="317"/>
        <end position="450"/>
    </location>
</feature>
<evidence type="ECO:0000256" key="2">
    <source>
        <dbReference type="ARBA" id="ARBA00022741"/>
    </source>
</evidence>
<accession>A0A6J4UXV6</accession>
<keyword evidence="2" id="KW-0547">Nucleotide-binding</keyword>
<dbReference type="InterPro" id="IPR006935">
    <property type="entry name" value="Helicase/UvrB_N"/>
</dbReference>
<dbReference type="Gene3D" id="3.40.50.300">
    <property type="entry name" value="P-loop containing nucleotide triphosphate hydrolases"/>
    <property type="match status" value="2"/>
</dbReference>
<dbReference type="GO" id="GO:0016787">
    <property type="term" value="F:hydrolase activity"/>
    <property type="evidence" value="ECO:0007669"/>
    <property type="project" value="UniProtKB-KW"/>
</dbReference>
<dbReference type="PANTHER" id="PTHR11274:SF0">
    <property type="entry name" value="GENERAL TRANSCRIPTION AND DNA REPAIR FACTOR IIH HELICASE SUBUNIT XPB"/>
    <property type="match status" value="1"/>
</dbReference>
<comment type="catalytic activity">
    <reaction evidence="7">
        <text>Couples ATP hydrolysis with the unwinding of duplex DNA by translocating in the 3'-5' direction.</text>
        <dbReference type="EC" id="5.6.2.4"/>
    </reaction>
</comment>
<keyword evidence="5" id="KW-0067">ATP-binding</keyword>
<evidence type="ECO:0000259" key="11">
    <source>
        <dbReference type="PROSITE" id="PS51192"/>
    </source>
</evidence>
<sequence>MPDRDAMEQLAFDTNLAGPPGPGGGEPDEPDDLFAVLADDADATGADGGADEFAAPPTEYALVRPLQLTIKPRVYQTEALAAWLRGAGRGVIVLPTGAGKTVVALMAIERLAVRTLVIVPTIELLGQWRAGIAERLGLHEDEVGIVGGGKRLVRDITVITFDSAAMPSRQLRGFGLLIVDEAHHLPATHYRQIVHKVGAPYRLGLSATPERQDGRHRDLDTLLGPVVFHKLPADLARDRHIADYVEKRIHVNLSPEEQGRYDALMAEYRWFLATNKIQAGPQFYQELVRRAGHDPAARAAMRAHHQARMISLNAEAKIDETARLLATHREDKVIIFSEYNALVDEMSRRLLLPSITYRTEPVERRAILAGFREGRYSKLVTGRVLNEGVDVPDANVAIVASGSSATREYVQRLGRILRPKPRQAILYELITRKTSEGQAAKRRRPKTNAA</sequence>
<reference evidence="13" key="1">
    <citation type="submission" date="2020-02" db="EMBL/GenBank/DDBJ databases">
        <authorList>
            <person name="Meier V. D."/>
        </authorList>
    </citation>
    <scope>NUCLEOTIDE SEQUENCE</scope>
    <source>
        <strain evidence="13">AVDCRST_MAG88</strain>
    </source>
</reference>
<dbReference type="SMART" id="SM00487">
    <property type="entry name" value="DEXDc"/>
    <property type="match status" value="1"/>
</dbReference>
<dbReference type="InterPro" id="IPR032438">
    <property type="entry name" value="ERCC3_RAD25_C"/>
</dbReference>
<name>A0A6J4UXV6_9BACT</name>
<protein>
    <recommendedName>
        <fullName evidence="8">DNA 3'-5' helicase</fullName>
        <ecNumber evidence="8">5.6.2.4</ecNumber>
    </recommendedName>
</protein>
<dbReference type="InterPro" id="IPR014001">
    <property type="entry name" value="Helicase_ATP-bd"/>
</dbReference>
<comment type="similarity">
    <text evidence="1">Belongs to the helicase family. RAD25/XPB subfamily.</text>
</comment>
<evidence type="ECO:0000256" key="4">
    <source>
        <dbReference type="ARBA" id="ARBA00022806"/>
    </source>
</evidence>
<dbReference type="EMBL" id="CADCWM010000489">
    <property type="protein sequence ID" value="CAA9563536.1"/>
    <property type="molecule type" value="Genomic_DNA"/>
</dbReference>
<dbReference type="PROSITE" id="PS51194">
    <property type="entry name" value="HELICASE_CTER"/>
    <property type="match status" value="1"/>
</dbReference>
<dbReference type="Pfam" id="PF16203">
    <property type="entry name" value="ERCC3_RAD25_C"/>
    <property type="match status" value="1"/>
</dbReference>
<dbReference type="InterPro" id="IPR050615">
    <property type="entry name" value="ATP-dep_DNA_Helicase"/>
</dbReference>
<keyword evidence="4 13" id="KW-0347">Helicase</keyword>
<comment type="catalytic activity">
    <reaction evidence="9">
        <text>ATP + H2O = ADP + phosphate + H(+)</text>
        <dbReference type="Rhea" id="RHEA:13065"/>
        <dbReference type="ChEBI" id="CHEBI:15377"/>
        <dbReference type="ChEBI" id="CHEBI:15378"/>
        <dbReference type="ChEBI" id="CHEBI:30616"/>
        <dbReference type="ChEBI" id="CHEBI:43474"/>
        <dbReference type="ChEBI" id="CHEBI:456216"/>
        <dbReference type="EC" id="5.6.2.4"/>
    </reaction>
</comment>
<dbReference type="Pfam" id="PF04851">
    <property type="entry name" value="ResIII"/>
    <property type="match status" value="1"/>
</dbReference>
<organism evidence="13">
    <name type="scientific">uncultured Thermomicrobiales bacterium</name>
    <dbReference type="NCBI Taxonomy" id="1645740"/>
    <lineage>
        <taxon>Bacteria</taxon>
        <taxon>Pseudomonadati</taxon>
        <taxon>Thermomicrobiota</taxon>
        <taxon>Thermomicrobia</taxon>
        <taxon>Thermomicrobiales</taxon>
        <taxon>environmental samples</taxon>
    </lineage>
</organism>
<dbReference type="EC" id="5.6.2.4" evidence="8"/>
<evidence type="ECO:0000313" key="13">
    <source>
        <dbReference type="EMBL" id="CAA9563536.1"/>
    </source>
</evidence>